<dbReference type="PANTHER" id="PTHR33096">
    <property type="entry name" value="CXC2 DOMAIN-CONTAINING PROTEIN"/>
    <property type="match status" value="1"/>
</dbReference>
<dbReference type="EMBL" id="JARKIB010000370">
    <property type="protein sequence ID" value="KAJ7712288.1"/>
    <property type="molecule type" value="Genomic_DNA"/>
</dbReference>
<dbReference type="Pfam" id="PF18758">
    <property type="entry name" value="KDZ"/>
    <property type="match status" value="1"/>
</dbReference>
<dbReference type="PANTHER" id="PTHR33096:SF1">
    <property type="entry name" value="CXC1-LIKE CYSTEINE CLUSTER ASSOCIATED WITH KDZ TRANSPOSASES DOMAIN-CONTAINING PROTEIN"/>
    <property type="match status" value="1"/>
</dbReference>
<protein>
    <recommendedName>
        <fullName evidence="3">CxC2-like cysteine cluster KDZ transposase-associated domain-containing protein</fullName>
    </recommendedName>
</protein>
<proteinExistence type="predicted"/>
<organism evidence="1 2">
    <name type="scientific">Mycena metata</name>
    <dbReference type="NCBI Taxonomy" id="1033252"/>
    <lineage>
        <taxon>Eukaryota</taxon>
        <taxon>Fungi</taxon>
        <taxon>Dikarya</taxon>
        <taxon>Basidiomycota</taxon>
        <taxon>Agaricomycotina</taxon>
        <taxon>Agaricomycetes</taxon>
        <taxon>Agaricomycetidae</taxon>
        <taxon>Agaricales</taxon>
        <taxon>Marasmiineae</taxon>
        <taxon>Mycenaceae</taxon>
        <taxon>Mycena</taxon>
    </lineage>
</organism>
<keyword evidence="2" id="KW-1185">Reference proteome</keyword>
<evidence type="ECO:0000313" key="1">
    <source>
        <dbReference type="EMBL" id="KAJ7712288.1"/>
    </source>
</evidence>
<dbReference type="Proteomes" id="UP001215598">
    <property type="component" value="Unassembled WGS sequence"/>
</dbReference>
<sequence length="844" mass="95015">MPPKKSGVLVSFPRRPSAELPTDLFIVATRRERRALEELRLPAAGMDLDLEDGIDDYEEAILRGDARMDISAAGEVPLGDLLHANELSEMYAVYLTKHGTIAPSLVRQGLFPCTPYFATVVFTARTLTTFHSLRMRCPRLGKQAFLCSISDMHGVAPRPYLQTQFSAAYDLSLRAKEVVRLRNACPPCLYKVEGEVALDPPFFLTMDGNNSLKRVERREGYTTADGVKVSGESVEAIDDRAAPRDYYIPAAEVDRFAKGGGEELLKGFLPDPKWAEGTDGCGDGWHNMKEHITQKARGVYAETGIFGAFCRHSVCLLICDMIRSGELAKYGLAATFHLLSVLGKYRLGYDIGCKFEQWVYTHPLTALAALEHGFEAVVGAFHGTGHKRLCQVRKMPIYTTGSGLEAFENMEGVFSKSNALAGTTRHASRFHRQRDIVEYFAHTDNFDALAGITSLLDSKYRHALQVLARADQLLEAMDGLGLDRADKGVFSRWLDAERAALEKLPTDPPEETLQMEYYRKLVDLGVSQDNADKVLAVRILASPPMGSPEYNEFNKRTRKEEAERRRVLDRHERCITVVEDLERRLDIGAGERWTPGSEEWVAAATLAREYQYRKSLDRLQGLIVSRLLELSKANMVETGYKMRKHIAKAIQARSKSLKTALARYNAAAENLGDRPALSWEEILEMGRLEDFDLLRLAREDIRDAPWAQPGARPTLDLYFQLLRAEEERVRLNVEIKRWVTWMKEERDFLQYHECRLKEEGQAARALQIRKYRMLQGRFYGLHQDRLLKLSRLPGFTGSIEPGVGLCKIRRADVDDPSDDEADTDAGFEAVLNVAEDGHGAEEGS</sequence>
<dbReference type="AlphaFoldDB" id="A0AAD7H565"/>
<name>A0AAD7H565_9AGAR</name>
<evidence type="ECO:0000313" key="2">
    <source>
        <dbReference type="Proteomes" id="UP001215598"/>
    </source>
</evidence>
<reference evidence="1" key="1">
    <citation type="submission" date="2023-03" db="EMBL/GenBank/DDBJ databases">
        <title>Massive genome expansion in bonnet fungi (Mycena s.s.) driven by repeated elements and novel gene families across ecological guilds.</title>
        <authorList>
            <consortium name="Lawrence Berkeley National Laboratory"/>
            <person name="Harder C.B."/>
            <person name="Miyauchi S."/>
            <person name="Viragh M."/>
            <person name="Kuo A."/>
            <person name="Thoen E."/>
            <person name="Andreopoulos B."/>
            <person name="Lu D."/>
            <person name="Skrede I."/>
            <person name="Drula E."/>
            <person name="Henrissat B."/>
            <person name="Morin E."/>
            <person name="Kohler A."/>
            <person name="Barry K."/>
            <person name="LaButti K."/>
            <person name="Morin E."/>
            <person name="Salamov A."/>
            <person name="Lipzen A."/>
            <person name="Mereny Z."/>
            <person name="Hegedus B."/>
            <person name="Baldrian P."/>
            <person name="Stursova M."/>
            <person name="Weitz H."/>
            <person name="Taylor A."/>
            <person name="Grigoriev I.V."/>
            <person name="Nagy L.G."/>
            <person name="Martin F."/>
            <person name="Kauserud H."/>
        </authorList>
    </citation>
    <scope>NUCLEOTIDE SEQUENCE</scope>
    <source>
        <strain evidence="1">CBHHK182m</strain>
    </source>
</reference>
<evidence type="ECO:0008006" key="3">
    <source>
        <dbReference type="Google" id="ProtNLM"/>
    </source>
</evidence>
<gene>
    <name evidence="1" type="ORF">B0H16DRAFT_1667569</name>
</gene>
<dbReference type="InterPro" id="IPR040521">
    <property type="entry name" value="KDZ"/>
</dbReference>
<accession>A0AAD7H565</accession>
<comment type="caution">
    <text evidence="1">The sequence shown here is derived from an EMBL/GenBank/DDBJ whole genome shotgun (WGS) entry which is preliminary data.</text>
</comment>